<dbReference type="RefSeq" id="XP_060457532.1">
    <property type="nucleotide sequence ID" value="XM_060600993.1"/>
</dbReference>
<dbReference type="Proteomes" id="UP001233271">
    <property type="component" value="Chromosome 4"/>
</dbReference>
<name>A0AA48QWK6_9TREE</name>
<dbReference type="Pfam" id="PF05721">
    <property type="entry name" value="PhyH"/>
    <property type="match status" value="1"/>
</dbReference>
<evidence type="ECO:0000313" key="2">
    <source>
        <dbReference type="Proteomes" id="UP001233271"/>
    </source>
</evidence>
<dbReference type="EMBL" id="AP028215">
    <property type="protein sequence ID" value="BEI92267.1"/>
    <property type="molecule type" value="Genomic_DNA"/>
</dbReference>
<evidence type="ECO:0008006" key="3">
    <source>
        <dbReference type="Google" id="ProtNLM"/>
    </source>
</evidence>
<dbReference type="PANTHER" id="PTHR40128">
    <property type="entry name" value="EXPRESSED PROTEIN"/>
    <property type="match status" value="1"/>
</dbReference>
<dbReference type="Gene3D" id="2.60.120.620">
    <property type="entry name" value="q2cbj1_9rhob like domain"/>
    <property type="match status" value="1"/>
</dbReference>
<dbReference type="GeneID" id="85496137"/>
<gene>
    <name evidence="1" type="ORF">CcaverHIS019_0410870</name>
</gene>
<sequence length="335" mass="38335">MTISDISRYPDPVSTVRRKLRTDGDRVQGKWDLGDMQIEGNEGGIIPTDHLGWLPSLPADAPIEDIRAAYERDGVVHLRGLLPIEQVMAVRRQFFESVQHTGVLKEGTEPVEGIYSGLGAQDPSIAREHRLESDDLLLNHRTQANHEKYLCDFADHPLIMEMATRIKSGWKKPFRFRMQLLRTNIPHAYRCATRVHYDQMYLRGMEPDALTAWVPIGDITPLGGGLMYLEDSVTIGEEIENGFIEWNKDLPDDEQIDAFNINMLEGGGLTRDCRAFAEQTRRRWLIANYQAGDVVFHHCTMVHCSANNEDPDERIRFATDVRFADKEAAFEARWW</sequence>
<dbReference type="KEGG" id="ccac:CcaHIS019_0410870"/>
<dbReference type="InterPro" id="IPR008775">
    <property type="entry name" value="Phytyl_CoA_dOase-like"/>
</dbReference>
<dbReference type="PANTHER" id="PTHR40128:SF1">
    <property type="entry name" value="PHYTANOYL-COA HYDROXYLASE"/>
    <property type="match status" value="1"/>
</dbReference>
<reference evidence="1" key="1">
    <citation type="journal article" date="2023" name="BMC Genomics">
        <title>Chromosome-level genome assemblies of Cutaneotrichosporon spp. (Trichosporonales, Basidiomycota) reveal imbalanced evolution between nucleotide sequences and chromosome synteny.</title>
        <authorList>
            <person name="Kobayashi Y."/>
            <person name="Kayamori A."/>
            <person name="Aoki K."/>
            <person name="Shiwa Y."/>
            <person name="Matsutani M."/>
            <person name="Fujita N."/>
            <person name="Sugita T."/>
            <person name="Iwasaki W."/>
            <person name="Tanaka N."/>
            <person name="Takashima M."/>
        </authorList>
    </citation>
    <scope>NUCLEOTIDE SEQUENCE</scope>
    <source>
        <strain evidence="1">HIS019</strain>
    </source>
</reference>
<keyword evidence="2" id="KW-1185">Reference proteome</keyword>
<protein>
    <recommendedName>
        <fullName evidence="3">Phytanoyl-CoA dioxygenase</fullName>
    </recommendedName>
</protein>
<dbReference type="SUPFAM" id="SSF51197">
    <property type="entry name" value="Clavaminate synthase-like"/>
    <property type="match status" value="1"/>
</dbReference>
<proteinExistence type="predicted"/>
<organism evidence="1 2">
    <name type="scientific">Cutaneotrichosporon cavernicola</name>
    <dbReference type="NCBI Taxonomy" id="279322"/>
    <lineage>
        <taxon>Eukaryota</taxon>
        <taxon>Fungi</taxon>
        <taxon>Dikarya</taxon>
        <taxon>Basidiomycota</taxon>
        <taxon>Agaricomycotina</taxon>
        <taxon>Tremellomycetes</taxon>
        <taxon>Trichosporonales</taxon>
        <taxon>Trichosporonaceae</taxon>
        <taxon>Cutaneotrichosporon</taxon>
    </lineage>
</organism>
<evidence type="ECO:0000313" key="1">
    <source>
        <dbReference type="EMBL" id="BEI92267.1"/>
    </source>
</evidence>
<accession>A0AA48QWK6</accession>
<dbReference type="AlphaFoldDB" id="A0AA48QWK6"/>